<dbReference type="PANTHER" id="PTHR33116">
    <property type="entry name" value="REVERSE TRANSCRIPTASE ZINC-BINDING DOMAIN-CONTAINING PROTEIN-RELATED-RELATED"/>
    <property type="match status" value="1"/>
</dbReference>
<evidence type="ECO:0000313" key="4">
    <source>
        <dbReference type="Proteomes" id="UP000265520"/>
    </source>
</evidence>
<dbReference type="Pfam" id="PF13966">
    <property type="entry name" value="zf-RVT"/>
    <property type="match status" value="1"/>
</dbReference>
<evidence type="ECO:0000313" key="3">
    <source>
        <dbReference type="EMBL" id="MCH81151.1"/>
    </source>
</evidence>
<dbReference type="GO" id="GO:0003964">
    <property type="term" value="F:RNA-directed DNA polymerase activity"/>
    <property type="evidence" value="ECO:0007669"/>
    <property type="project" value="UniProtKB-KW"/>
</dbReference>
<dbReference type="SUPFAM" id="SSF56672">
    <property type="entry name" value="DNA/RNA polymerases"/>
    <property type="match status" value="1"/>
</dbReference>
<keyword evidence="3" id="KW-0695">RNA-directed DNA polymerase</keyword>
<evidence type="ECO:0000259" key="1">
    <source>
        <dbReference type="PROSITE" id="PS50878"/>
    </source>
</evidence>
<dbReference type="InterPro" id="IPR036397">
    <property type="entry name" value="RNaseH_sf"/>
</dbReference>
<dbReference type="GO" id="GO:0004523">
    <property type="term" value="F:RNA-DNA hybrid ribonuclease activity"/>
    <property type="evidence" value="ECO:0007669"/>
    <property type="project" value="InterPro"/>
</dbReference>
<gene>
    <name evidence="3" type="ORF">A2U01_0001932</name>
</gene>
<dbReference type="InterPro" id="IPR012337">
    <property type="entry name" value="RNaseH-like_sf"/>
</dbReference>
<dbReference type="AlphaFoldDB" id="A0A392M1K1"/>
<keyword evidence="3" id="KW-0808">Transferase</keyword>
<dbReference type="GO" id="GO:0003676">
    <property type="term" value="F:nucleic acid binding"/>
    <property type="evidence" value="ECO:0007669"/>
    <property type="project" value="InterPro"/>
</dbReference>
<proteinExistence type="predicted"/>
<keyword evidence="3" id="KW-0548">Nucleotidyltransferase</keyword>
<dbReference type="InterPro" id="IPR002156">
    <property type="entry name" value="RNaseH_domain"/>
</dbReference>
<comment type="caution">
    <text evidence="3">The sequence shown here is derived from an EMBL/GenBank/DDBJ whole genome shotgun (WGS) entry which is preliminary data.</text>
</comment>
<dbReference type="CDD" id="cd01650">
    <property type="entry name" value="RT_nLTR_like"/>
    <property type="match status" value="1"/>
</dbReference>
<dbReference type="CDD" id="cd06222">
    <property type="entry name" value="RNase_H_like"/>
    <property type="match status" value="1"/>
</dbReference>
<evidence type="ECO:0000259" key="2">
    <source>
        <dbReference type="PROSITE" id="PS50879"/>
    </source>
</evidence>
<protein>
    <submittedName>
        <fullName evidence="3">Putative non-LTR retroelement reverse transcriptase</fullName>
    </submittedName>
</protein>
<keyword evidence="4" id="KW-1185">Reference proteome</keyword>
<sequence length="937" mass="106982">MSPWKAPGPDGFPAGFYQKSWGIVGKSVCDFVKKVWNEPSVIASVNQTDICLIPKVDHPESVSQFRPISLCNAIYKVVSKVMVERLKVHIPKLVSPFQTDFVSGQNIHENIIIAQEMIHSMGKTKGRKGYFVIKVDLSKAYDKLSWGFIWRILNEINLPENMINVIMHSVTSVETNVKWHGARAEFFRPQRGIRQGDPISPYLFVLCMDKLSHLIMHEVDNGNWKAMKVGRNGPVVSHLMFADDLLLFGEATERQMNHTMEVLNKFCSMSGQEVSIEKTNIFFSKNVDRATRNKLVQRSGFRETLQLGKYLGVPITGKAPRREDYQYIIDQVSSRLVAWKANHLSFAGRVTLAKSVIEAIPIYPMMTNRIPKTCLEEIQKLQRKFIWGDTDERRKYHDVNWKIVTKPKCMGGLGLRRLETMNQACLAKVGWKLYTGADDMWCEVLRGKYNCHNFKDEGVSCASASSLWKNIIKLRPNLNNYCFWAIGNGADVEAWKDAWIDVGFRVADLDINIPGNLLHARVRDLVDNDGMWNWNLLNGWLPDNILKRINAILPPHEEKGSDFQLGTGTHNNKFSIASMYEILCEFNKLDDEKVWLDIWKLRITERNRYFMWLVKHNRLLTNQVKARMGLGNAVCDFCGEEETSLHVLRDCGLSMGVWLAIIPNNLRDIFFEGNLEAWFQVNIMADSYIEGQLHWKDVWATTCHCLWYWRNMENRNNHFMRPTNTAFHILKRVKEYYASSELNCVATQAQRVVSYIAWKPPDDGWVKLNTDGACIERSVAACGGVLRNSQGEWIGGFSKFLGTCSAYVAELWGLLEGLKYTWKLGFRKVELNVDSVAVVKVIKEGGTASNMGYSLVKEIRRHISFGWEVKISQSYREANRCADALANMGYSLDGNIVFFEVCPSQLVQLVVSDALGDFSPFDSSLVVFPSRAYALLV</sequence>
<organism evidence="3 4">
    <name type="scientific">Trifolium medium</name>
    <dbReference type="NCBI Taxonomy" id="97028"/>
    <lineage>
        <taxon>Eukaryota</taxon>
        <taxon>Viridiplantae</taxon>
        <taxon>Streptophyta</taxon>
        <taxon>Embryophyta</taxon>
        <taxon>Tracheophyta</taxon>
        <taxon>Spermatophyta</taxon>
        <taxon>Magnoliopsida</taxon>
        <taxon>eudicotyledons</taxon>
        <taxon>Gunneridae</taxon>
        <taxon>Pentapetalae</taxon>
        <taxon>rosids</taxon>
        <taxon>fabids</taxon>
        <taxon>Fabales</taxon>
        <taxon>Fabaceae</taxon>
        <taxon>Papilionoideae</taxon>
        <taxon>50 kb inversion clade</taxon>
        <taxon>NPAAA clade</taxon>
        <taxon>Hologalegina</taxon>
        <taxon>IRL clade</taxon>
        <taxon>Trifolieae</taxon>
        <taxon>Trifolium</taxon>
    </lineage>
</organism>
<accession>A0A392M1K1</accession>
<feature type="domain" description="RNase H type-1" evidence="2">
    <location>
        <begin position="762"/>
        <end position="891"/>
    </location>
</feature>
<dbReference type="InterPro" id="IPR043502">
    <property type="entry name" value="DNA/RNA_pol_sf"/>
</dbReference>
<dbReference type="PANTHER" id="PTHR33116:SF70">
    <property type="entry name" value="NON-LTR RETROELEMENT REVERSE TRANSCRIPTASE-LIKE PROTEIN"/>
    <property type="match status" value="1"/>
</dbReference>
<reference evidence="3 4" key="1">
    <citation type="journal article" date="2018" name="Front. Plant Sci.">
        <title>Red Clover (Trifolium pratense) and Zigzag Clover (T. medium) - A Picture of Genomic Similarities and Differences.</title>
        <authorList>
            <person name="Dluhosova J."/>
            <person name="Istvanek J."/>
            <person name="Nedelnik J."/>
            <person name="Repkova J."/>
        </authorList>
    </citation>
    <scope>NUCLEOTIDE SEQUENCE [LARGE SCALE GENOMIC DNA]</scope>
    <source>
        <strain evidence="4">cv. 10/8</strain>
        <tissue evidence="3">Leaf</tissue>
    </source>
</reference>
<dbReference type="InterPro" id="IPR044730">
    <property type="entry name" value="RNase_H-like_dom_plant"/>
</dbReference>
<dbReference type="SUPFAM" id="SSF53098">
    <property type="entry name" value="Ribonuclease H-like"/>
    <property type="match status" value="1"/>
</dbReference>
<feature type="domain" description="Reverse transcriptase" evidence="1">
    <location>
        <begin position="34"/>
        <end position="315"/>
    </location>
</feature>
<dbReference type="InterPro" id="IPR026960">
    <property type="entry name" value="RVT-Znf"/>
</dbReference>
<dbReference type="Pfam" id="PF00078">
    <property type="entry name" value="RVT_1"/>
    <property type="match status" value="1"/>
</dbReference>
<name>A0A392M1K1_9FABA</name>
<dbReference type="Proteomes" id="UP000265520">
    <property type="component" value="Unassembled WGS sequence"/>
</dbReference>
<dbReference type="PROSITE" id="PS50878">
    <property type="entry name" value="RT_POL"/>
    <property type="match status" value="1"/>
</dbReference>
<dbReference type="PROSITE" id="PS50879">
    <property type="entry name" value="RNASE_H_1"/>
    <property type="match status" value="1"/>
</dbReference>
<dbReference type="Gene3D" id="3.30.420.10">
    <property type="entry name" value="Ribonuclease H-like superfamily/Ribonuclease H"/>
    <property type="match status" value="1"/>
</dbReference>
<dbReference type="EMBL" id="LXQA010001940">
    <property type="protein sequence ID" value="MCH81151.1"/>
    <property type="molecule type" value="Genomic_DNA"/>
</dbReference>
<dbReference type="InterPro" id="IPR000477">
    <property type="entry name" value="RT_dom"/>
</dbReference>
<feature type="non-terminal residue" evidence="3">
    <location>
        <position position="937"/>
    </location>
</feature>
<dbReference type="Pfam" id="PF13456">
    <property type="entry name" value="RVT_3"/>
    <property type="match status" value="1"/>
</dbReference>